<dbReference type="Proteomes" id="UP001152759">
    <property type="component" value="Chromosome 2"/>
</dbReference>
<evidence type="ECO:0000313" key="3">
    <source>
        <dbReference type="Proteomes" id="UP001152759"/>
    </source>
</evidence>
<evidence type="ECO:0000256" key="1">
    <source>
        <dbReference type="SAM" id="MobiDB-lite"/>
    </source>
</evidence>
<accession>A0A9P0A333</accession>
<name>A0A9P0A333_BEMTA</name>
<dbReference type="AlphaFoldDB" id="A0A9P0A333"/>
<feature type="compositionally biased region" description="Polar residues" evidence="1">
    <location>
        <begin position="46"/>
        <end position="55"/>
    </location>
</feature>
<sequence>MHPCRWELFRRRGRGTLDENGLVSGVELLQLYKPPPPYPTTQTRPSSNSTPDLASQTLGQHSVINAQVSGSSPDLVSSRNLHQHYAGALLPNPEAHRTYTNLAAVLGSHQACIIRYHINSFL</sequence>
<protein>
    <submittedName>
        <fullName evidence="2">Uncharacterized protein</fullName>
    </submittedName>
</protein>
<organism evidence="2 3">
    <name type="scientific">Bemisia tabaci</name>
    <name type="common">Sweetpotato whitefly</name>
    <name type="synonym">Aleurodes tabaci</name>
    <dbReference type="NCBI Taxonomy" id="7038"/>
    <lineage>
        <taxon>Eukaryota</taxon>
        <taxon>Metazoa</taxon>
        <taxon>Ecdysozoa</taxon>
        <taxon>Arthropoda</taxon>
        <taxon>Hexapoda</taxon>
        <taxon>Insecta</taxon>
        <taxon>Pterygota</taxon>
        <taxon>Neoptera</taxon>
        <taxon>Paraneoptera</taxon>
        <taxon>Hemiptera</taxon>
        <taxon>Sternorrhyncha</taxon>
        <taxon>Aleyrodoidea</taxon>
        <taxon>Aleyrodidae</taxon>
        <taxon>Aleyrodinae</taxon>
        <taxon>Bemisia</taxon>
    </lineage>
</organism>
<feature type="region of interest" description="Disordered" evidence="1">
    <location>
        <begin position="33"/>
        <end position="55"/>
    </location>
</feature>
<evidence type="ECO:0000313" key="2">
    <source>
        <dbReference type="EMBL" id="CAH0384722.1"/>
    </source>
</evidence>
<gene>
    <name evidence="2" type="ORF">BEMITA_LOCUS4018</name>
</gene>
<dbReference type="EMBL" id="OU963863">
    <property type="protein sequence ID" value="CAH0384722.1"/>
    <property type="molecule type" value="Genomic_DNA"/>
</dbReference>
<proteinExistence type="predicted"/>
<reference evidence="2" key="1">
    <citation type="submission" date="2021-12" db="EMBL/GenBank/DDBJ databases">
        <authorList>
            <person name="King R."/>
        </authorList>
    </citation>
    <scope>NUCLEOTIDE SEQUENCE</scope>
</reference>
<keyword evidence="3" id="KW-1185">Reference proteome</keyword>